<organism evidence="1 2">
    <name type="scientific">Selenomonas montiformis</name>
    <dbReference type="NCBI Taxonomy" id="2652285"/>
    <lineage>
        <taxon>Bacteria</taxon>
        <taxon>Bacillati</taxon>
        <taxon>Bacillota</taxon>
        <taxon>Negativicutes</taxon>
        <taxon>Selenomonadales</taxon>
        <taxon>Selenomonadaceae</taxon>
        <taxon>Selenomonas</taxon>
    </lineage>
</organism>
<comment type="caution">
    <text evidence="1">The sequence shown here is derived from an EMBL/GenBank/DDBJ whole genome shotgun (WGS) entry which is preliminary data.</text>
</comment>
<name>A0A6I2V3B5_9FIRM</name>
<dbReference type="Pfam" id="PF04693">
    <property type="entry name" value="DDE_Tnp_2"/>
    <property type="match status" value="1"/>
</dbReference>
<evidence type="ECO:0000313" key="2">
    <source>
        <dbReference type="Proteomes" id="UP000430222"/>
    </source>
</evidence>
<dbReference type="InterPro" id="IPR006783">
    <property type="entry name" value="Transposase_ISC1217"/>
</dbReference>
<dbReference type="InterPro" id="IPR012337">
    <property type="entry name" value="RNaseH-like_sf"/>
</dbReference>
<dbReference type="SUPFAM" id="SSF53098">
    <property type="entry name" value="Ribonuclease H-like"/>
    <property type="match status" value="1"/>
</dbReference>
<proteinExistence type="predicted"/>
<dbReference type="EMBL" id="VUNL01000020">
    <property type="protein sequence ID" value="MSV25952.1"/>
    <property type="molecule type" value="Genomic_DNA"/>
</dbReference>
<sequence length="95" mass="11094">MEAEAVKEKEAIPVKLVFVRNRNNRQDYLILVSTDINLSEEEIIQTYGKRWNIEVFFKMCKSYLKLGKGSRTMSYDAMTAHVSVVLVRYMLLSLE</sequence>
<reference evidence="1 2" key="1">
    <citation type="submission" date="2019-08" db="EMBL/GenBank/DDBJ databases">
        <title>In-depth cultivation of the pig gut microbiome towards novel bacterial diversity and tailored functional studies.</title>
        <authorList>
            <person name="Wylensek D."/>
            <person name="Hitch T.C.A."/>
            <person name="Clavel T."/>
        </authorList>
    </citation>
    <scope>NUCLEOTIDE SEQUENCE [LARGE SCALE GENOMIC DNA]</scope>
    <source>
        <strain evidence="2">WCA-380-WT-3B3</strain>
    </source>
</reference>
<gene>
    <name evidence="1" type="ORF">FYJ78_12415</name>
</gene>
<dbReference type="RefSeq" id="WP_154621719.1">
    <property type="nucleotide sequence ID" value="NZ_VUNL01000020.1"/>
</dbReference>
<accession>A0A6I2V3B5</accession>
<dbReference type="Proteomes" id="UP000430222">
    <property type="component" value="Unassembled WGS sequence"/>
</dbReference>
<dbReference type="AlphaFoldDB" id="A0A6I2V3B5"/>
<dbReference type="Gene3D" id="3.90.350.10">
    <property type="entry name" value="Transposase Inhibitor Protein From Tn5, Chain A, domain 1"/>
    <property type="match status" value="1"/>
</dbReference>
<keyword evidence="2" id="KW-1185">Reference proteome</keyword>
<evidence type="ECO:0000313" key="1">
    <source>
        <dbReference type="EMBL" id="MSV25952.1"/>
    </source>
</evidence>
<protein>
    <submittedName>
        <fullName evidence="1">Transposase</fullName>
    </submittedName>
</protein>